<dbReference type="AlphaFoldDB" id="A0A5J9W349"/>
<feature type="region of interest" description="Disordered" evidence="1">
    <location>
        <begin position="1"/>
        <end position="44"/>
    </location>
</feature>
<feature type="non-terminal residue" evidence="2">
    <location>
        <position position="1"/>
    </location>
</feature>
<dbReference type="Gramene" id="TVU42381">
    <property type="protein sequence ID" value="TVU42381"/>
    <property type="gene ID" value="EJB05_08783"/>
</dbReference>
<reference evidence="2 3" key="1">
    <citation type="journal article" date="2019" name="Sci. Rep.">
        <title>A high-quality genome of Eragrostis curvula grass provides insights into Poaceae evolution and supports new strategies to enhance forage quality.</title>
        <authorList>
            <person name="Carballo J."/>
            <person name="Santos B.A.C.M."/>
            <person name="Zappacosta D."/>
            <person name="Garbus I."/>
            <person name="Selva J.P."/>
            <person name="Gallo C.A."/>
            <person name="Diaz A."/>
            <person name="Albertini E."/>
            <person name="Caccamo M."/>
            <person name="Echenique V."/>
        </authorList>
    </citation>
    <scope>NUCLEOTIDE SEQUENCE [LARGE SCALE GENOMIC DNA]</scope>
    <source>
        <strain evidence="3">cv. Victoria</strain>
        <tissue evidence="2">Leaf</tissue>
    </source>
</reference>
<evidence type="ECO:0000313" key="2">
    <source>
        <dbReference type="EMBL" id="TVU42381.1"/>
    </source>
</evidence>
<organism evidence="2 3">
    <name type="scientific">Eragrostis curvula</name>
    <name type="common">weeping love grass</name>
    <dbReference type="NCBI Taxonomy" id="38414"/>
    <lineage>
        <taxon>Eukaryota</taxon>
        <taxon>Viridiplantae</taxon>
        <taxon>Streptophyta</taxon>
        <taxon>Embryophyta</taxon>
        <taxon>Tracheophyta</taxon>
        <taxon>Spermatophyta</taxon>
        <taxon>Magnoliopsida</taxon>
        <taxon>Liliopsida</taxon>
        <taxon>Poales</taxon>
        <taxon>Poaceae</taxon>
        <taxon>PACMAD clade</taxon>
        <taxon>Chloridoideae</taxon>
        <taxon>Eragrostideae</taxon>
        <taxon>Eragrostidinae</taxon>
        <taxon>Eragrostis</taxon>
    </lineage>
</organism>
<name>A0A5J9W349_9POAL</name>
<evidence type="ECO:0000256" key="1">
    <source>
        <dbReference type="SAM" id="MobiDB-lite"/>
    </source>
</evidence>
<gene>
    <name evidence="2" type="ORF">EJB05_08783</name>
</gene>
<evidence type="ECO:0000313" key="3">
    <source>
        <dbReference type="Proteomes" id="UP000324897"/>
    </source>
</evidence>
<proteinExistence type="predicted"/>
<accession>A0A5J9W349</accession>
<comment type="caution">
    <text evidence="2">The sequence shown here is derived from an EMBL/GenBank/DDBJ whole genome shotgun (WGS) entry which is preliminary data.</text>
</comment>
<keyword evidence="3" id="KW-1185">Reference proteome</keyword>
<sequence>MRAHGVSRGDLADDRGRRSAPSSARDGAECAVEDDGNPRGKSSDLRVMMNLGDTGVVFRIERKKKSLSNRLLASLEDPEQFLACVKIVCCHVIYRIFKFEWYCSLLSDVDSSNNFQSSTILSYEIYGHV</sequence>
<protein>
    <submittedName>
        <fullName evidence="2">Uncharacterized protein</fullName>
    </submittedName>
</protein>
<dbReference type="EMBL" id="RWGY01000005">
    <property type="protein sequence ID" value="TVU42381.1"/>
    <property type="molecule type" value="Genomic_DNA"/>
</dbReference>
<dbReference type="Proteomes" id="UP000324897">
    <property type="component" value="Unassembled WGS sequence"/>
</dbReference>